<dbReference type="HOGENOM" id="CLU_077931_1_1_9"/>
<dbReference type="EMBL" id="CP002344">
    <property type="protein sequence ID" value="ADU50654.1"/>
    <property type="molecule type" value="Genomic_DNA"/>
</dbReference>
<dbReference type="GO" id="GO:0015225">
    <property type="term" value="F:biotin transmembrane transporter activity"/>
    <property type="evidence" value="ECO:0007669"/>
    <property type="project" value="UniProtKB-UniRule"/>
</dbReference>
<evidence type="ECO:0000256" key="4">
    <source>
        <dbReference type="SAM" id="Phobius"/>
    </source>
</evidence>
<dbReference type="Proteomes" id="UP000008915">
    <property type="component" value="Chromosome"/>
</dbReference>
<feature type="transmembrane region" description="Helical" evidence="4">
    <location>
        <begin position="84"/>
        <end position="106"/>
    </location>
</feature>
<evidence type="ECO:0000256" key="1">
    <source>
        <dbReference type="ARBA" id="ARBA00010692"/>
    </source>
</evidence>
<dbReference type="AlphaFoldDB" id="E6SH23"/>
<dbReference type="Gene3D" id="1.10.1760.20">
    <property type="match status" value="1"/>
</dbReference>
<reference evidence="5 6" key="1">
    <citation type="journal article" date="2010" name="Stand. Genomic Sci.">
        <title>Complete genome sequence of Thermaerobacter marianensis type strain (7p75a).</title>
        <authorList>
            <person name="Han C."/>
            <person name="Gu W."/>
            <person name="Zhang X."/>
            <person name="Lapidus A."/>
            <person name="Nolan M."/>
            <person name="Copeland A."/>
            <person name="Lucas S."/>
            <person name="Del Rio T.G."/>
            <person name="Tice H."/>
            <person name="Cheng J.F."/>
            <person name="Tapia R."/>
            <person name="Goodwin L."/>
            <person name="Pitluck S."/>
            <person name="Pagani I."/>
            <person name="Ivanova N."/>
            <person name="Mavromatis K."/>
            <person name="Mikhailova N."/>
            <person name="Pati A."/>
            <person name="Chen A."/>
            <person name="Palaniappan K."/>
            <person name="Land M."/>
            <person name="Hauser L."/>
            <person name="Chang Y.J."/>
            <person name="Jeffries C.D."/>
            <person name="Schneider S."/>
            <person name="Rohde M."/>
            <person name="Goker M."/>
            <person name="Pukall R."/>
            <person name="Woyke T."/>
            <person name="Bristow J."/>
            <person name="Eisen J.A."/>
            <person name="Markowitz V."/>
            <person name="Hugenholtz P."/>
            <person name="Kyrpides N.C."/>
            <person name="Klenk H.P."/>
            <person name="Detter J.C."/>
        </authorList>
    </citation>
    <scope>NUCLEOTIDE SEQUENCE [LARGE SCALE GENOMIC DNA]</scope>
    <source>
        <strain evidence="6">ATCC 700841 / DSM 12885 / JCM 10246 / 7p75a</strain>
    </source>
</reference>
<keyword evidence="2 4" id="KW-0472">Membrane</keyword>
<dbReference type="eggNOG" id="COG1268">
    <property type="taxonomic scope" value="Bacteria"/>
</dbReference>
<protein>
    <recommendedName>
        <fullName evidence="2">Biotin transporter</fullName>
    </recommendedName>
</protein>
<evidence type="ECO:0000313" key="5">
    <source>
        <dbReference type="EMBL" id="ADU50654.1"/>
    </source>
</evidence>
<comment type="subcellular location">
    <subcellularLocation>
        <location evidence="2">Cell membrane</location>
        <topology evidence="2">Multi-pass membrane protein</topology>
    </subcellularLocation>
</comment>
<dbReference type="PANTHER" id="PTHR34295">
    <property type="entry name" value="BIOTIN TRANSPORTER BIOY"/>
    <property type="match status" value="1"/>
</dbReference>
<reference evidence="6" key="2">
    <citation type="journal article" date="2010" name="Stand. Genomic Sci.">
        <title>Complete genome sequence of Thermaerobacter marianensis type strain (7p75aT).</title>
        <authorList>
            <person name="Han C."/>
            <person name="Gu W."/>
            <person name="Zhang X."/>
            <person name="Lapidus A."/>
            <person name="Nolan M."/>
            <person name="Copeland A."/>
            <person name="Lucas S."/>
            <person name="Glavina Del Rio T."/>
            <person name="Tice H."/>
            <person name="Cheng J."/>
            <person name="Tapia R."/>
            <person name="Goodwin L."/>
            <person name="Pitluck S."/>
            <person name="Pagani I."/>
            <person name="Ivanova N."/>
            <person name="Mavromatis K."/>
            <person name="Mikhailova N."/>
            <person name="Pati A."/>
            <person name="Chen A."/>
            <person name="Palaniappan K."/>
            <person name="Land M."/>
            <person name="Hauser L."/>
            <person name="Chang Y."/>
            <person name="Jeffries C."/>
            <person name="Schneider S."/>
            <person name="Rohde M."/>
            <person name="Goker M."/>
            <person name="Pukall R."/>
            <person name="Woyke T."/>
            <person name="Bristow J."/>
            <person name="Eisen J."/>
            <person name="Markowitz V."/>
            <person name="Hugenholtz P."/>
            <person name="Kyrpides N."/>
            <person name="Klenk H."/>
            <person name="Detter J."/>
        </authorList>
    </citation>
    <scope>NUCLEOTIDE SEQUENCE [LARGE SCALE GENOMIC DNA]</scope>
    <source>
        <strain evidence="6">ATCC 700841 / DSM 12885 / JCM 10246 / 7p75a</strain>
    </source>
</reference>
<gene>
    <name evidence="5" type="ordered locus">Tmar_0533</name>
</gene>
<feature type="compositionally biased region" description="Low complexity" evidence="3">
    <location>
        <begin position="15"/>
        <end position="26"/>
    </location>
</feature>
<keyword evidence="4" id="KW-0812">Transmembrane</keyword>
<keyword evidence="2" id="KW-1003">Cell membrane</keyword>
<name>E6SH23_THEM7</name>
<dbReference type="STRING" id="644966.Tmar_0533"/>
<accession>E6SH23</accession>
<evidence type="ECO:0000256" key="2">
    <source>
        <dbReference type="PIRNR" id="PIRNR016661"/>
    </source>
</evidence>
<feature type="transmembrane region" description="Helical" evidence="4">
    <location>
        <begin position="31"/>
        <end position="49"/>
    </location>
</feature>
<feature type="transmembrane region" description="Helical" evidence="4">
    <location>
        <begin position="148"/>
        <end position="168"/>
    </location>
</feature>
<comment type="similarity">
    <text evidence="1 2">Belongs to the BioY family.</text>
</comment>
<keyword evidence="4" id="KW-1133">Transmembrane helix</keyword>
<dbReference type="OrthoDB" id="9803495at2"/>
<dbReference type="PIRSF" id="PIRSF016661">
    <property type="entry name" value="BioY"/>
    <property type="match status" value="1"/>
</dbReference>
<dbReference type="RefSeq" id="WP_013494959.1">
    <property type="nucleotide sequence ID" value="NC_014831.1"/>
</dbReference>
<dbReference type="InterPro" id="IPR003784">
    <property type="entry name" value="BioY"/>
</dbReference>
<sequence>MPADPRPETSASRSGTTAVARGGTTTPTRSLAMAGLMAALTAVLAQLRIPLPFTPVPITGQTLGVMLSGLLLGPRWGLAAQLVYLLLGIAGAPVFAGGAAGLATLAGPTGGFLVSYPLAAWLAGLLAGTGTGRGTMTGPAGVPRFGRAFLAAVVGGIVLVYAIGAPWFALETGRAWPQVWAGAVLPFIPGDLAKAVLAAWLSGRVLRALGGRWV</sequence>
<dbReference type="GO" id="GO:0005886">
    <property type="term" value="C:plasma membrane"/>
    <property type="evidence" value="ECO:0007669"/>
    <property type="project" value="UniProtKB-SubCell"/>
</dbReference>
<evidence type="ECO:0000256" key="3">
    <source>
        <dbReference type="SAM" id="MobiDB-lite"/>
    </source>
</evidence>
<feature type="transmembrane region" description="Helical" evidence="4">
    <location>
        <begin position="55"/>
        <end position="72"/>
    </location>
</feature>
<dbReference type="Pfam" id="PF02632">
    <property type="entry name" value="BioY"/>
    <property type="match status" value="1"/>
</dbReference>
<proteinExistence type="inferred from homology"/>
<organism evidence="5 6">
    <name type="scientific">Thermaerobacter marianensis (strain ATCC 700841 / DSM 12885 / JCM 10246 / 7p75a)</name>
    <dbReference type="NCBI Taxonomy" id="644966"/>
    <lineage>
        <taxon>Bacteria</taxon>
        <taxon>Bacillati</taxon>
        <taxon>Bacillota</taxon>
        <taxon>Clostridia</taxon>
        <taxon>Eubacteriales</taxon>
        <taxon>Clostridiales Family XVII. Incertae Sedis</taxon>
        <taxon>Thermaerobacter</taxon>
    </lineage>
</organism>
<feature type="region of interest" description="Disordered" evidence="3">
    <location>
        <begin position="1"/>
        <end position="26"/>
    </location>
</feature>
<evidence type="ECO:0000313" key="6">
    <source>
        <dbReference type="Proteomes" id="UP000008915"/>
    </source>
</evidence>
<dbReference type="PANTHER" id="PTHR34295:SF1">
    <property type="entry name" value="BIOTIN TRANSPORTER BIOY"/>
    <property type="match status" value="1"/>
</dbReference>
<feature type="transmembrane region" description="Helical" evidence="4">
    <location>
        <begin position="180"/>
        <end position="202"/>
    </location>
</feature>
<keyword evidence="6" id="KW-1185">Reference proteome</keyword>
<keyword evidence="2" id="KW-0813">Transport</keyword>
<dbReference type="KEGG" id="tmr:Tmar_0533"/>